<accession>A0ABP8KCM1</accession>
<organism evidence="2 3">
    <name type="scientific">Fodinibacter luteus</name>
    <dbReference type="NCBI Taxonomy" id="552064"/>
    <lineage>
        <taxon>Bacteria</taxon>
        <taxon>Bacillati</taxon>
        <taxon>Actinomycetota</taxon>
        <taxon>Actinomycetes</taxon>
        <taxon>Micrococcales</taxon>
        <taxon>Intrasporangiaceae</taxon>
        <taxon>Fodinibacter (ex Wang et al. 2009)</taxon>
    </lineage>
</organism>
<name>A0ABP8KCM1_9MICO</name>
<protein>
    <submittedName>
        <fullName evidence="2">MmcQ/YjbR family DNA-binding protein</fullName>
    </submittedName>
</protein>
<dbReference type="Proteomes" id="UP001500945">
    <property type="component" value="Unassembled WGS sequence"/>
</dbReference>
<feature type="region of interest" description="Disordered" evidence="1">
    <location>
        <begin position="1"/>
        <end position="34"/>
    </location>
</feature>
<keyword evidence="3" id="KW-1185">Reference proteome</keyword>
<reference evidence="3" key="1">
    <citation type="journal article" date="2019" name="Int. J. Syst. Evol. Microbiol.">
        <title>The Global Catalogue of Microorganisms (GCM) 10K type strain sequencing project: providing services to taxonomists for standard genome sequencing and annotation.</title>
        <authorList>
            <consortium name="The Broad Institute Genomics Platform"/>
            <consortium name="The Broad Institute Genome Sequencing Center for Infectious Disease"/>
            <person name="Wu L."/>
            <person name="Ma J."/>
        </authorList>
    </citation>
    <scope>NUCLEOTIDE SEQUENCE [LARGE SCALE GENOMIC DNA]</scope>
    <source>
        <strain evidence="3">JCM 17809</strain>
    </source>
</reference>
<gene>
    <name evidence="2" type="ORF">GCM10023168_16470</name>
</gene>
<evidence type="ECO:0000256" key="1">
    <source>
        <dbReference type="SAM" id="MobiDB-lite"/>
    </source>
</evidence>
<comment type="caution">
    <text evidence="2">The sequence shown here is derived from an EMBL/GenBank/DDBJ whole genome shotgun (WGS) entry which is preliminary data.</text>
</comment>
<dbReference type="EMBL" id="BAABGM010000011">
    <property type="protein sequence ID" value="GAA4404175.1"/>
    <property type="molecule type" value="Genomic_DNA"/>
</dbReference>
<evidence type="ECO:0000313" key="3">
    <source>
        <dbReference type="Proteomes" id="UP001500945"/>
    </source>
</evidence>
<dbReference type="RefSeq" id="WP_345204506.1">
    <property type="nucleotide sequence ID" value="NZ_BAABGM010000011.1"/>
</dbReference>
<sequence length="159" mass="17596">MSEHGIRSSWAHGNDTPHPDLWHGGSMAPDATPLTRDDIDRLAMALPEVTREGGAEHPAYAVRGRRFLLWRGPRKDAVDPATGERLPDVIAVVVPGPDDKQALLQSGPPWFTTPHFDGYDYVLVRERDLGMLDEPELAEIVADAWASRAPRSLVREFLG</sequence>
<dbReference type="GO" id="GO:0003677">
    <property type="term" value="F:DNA binding"/>
    <property type="evidence" value="ECO:0007669"/>
    <property type="project" value="UniProtKB-KW"/>
</dbReference>
<evidence type="ECO:0000313" key="2">
    <source>
        <dbReference type="EMBL" id="GAA4404175.1"/>
    </source>
</evidence>
<keyword evidence="2" id="KW-0238">DNA-binding</keyword>
<proteinExistence type="predicted"/>